<sequence>MEACALSRTLIKPLNLKLTPFVRCSSTSPSLPSGGGRLVKRAYDALLLDAGGTLLQLARPVAETYASIAQKYGLSVNSAEVKQGFKRAFAAPWPEKLRYQGDGKPFWKFVVSEATGCANDDYFEEVYGYYANGDAWCLPTGAYETMSILKDAGVKLAVVSNFDTRLRKLLKDLNVVDLFDAVIISSEVGYEKPDIRIFKAALDQIGVESNKAIHVGDDLKADKEGANAVDIPCWMGWSTSMSKADDSVGRMAWLTLKNRAIDLLGNAKRNPKPSSVSIPSLSVQALIGLASELLFPLSSGLSVNSAEVKQGFKRAFAALWPEKLRYQGDGKPLWKFVVSEATGCANDDYFEEVYGYYANGDAWRLPTGAYETMSILKDAGVKLAVVSNFDTRLRKLLKDLNVVDLFDAVIISSEVGYKKPDIRIFKAALDQIGVEGNKAVHVGDDLKDDKEGANAIGIDCWLWGKDVKTFSDIESRILLPGT</sequence>
<evidence type="ECO:0008006" key="3">
    <source>
        <dbReference type="Google" id="ProtNLM"/>
    </source>
</evidence>
<dbReference type="InterPro" id="IPR036412">
    <property type="entry name" value="HAD-like_sf"/>
</dbReference>
<dbReference type="PANTHER" id="PTHR46649:SF5">
    <property type="entry name" value="F14L17.7 PROTEIN"/>
    <property type="match status" value="1"/>
</dbReference>
<dbReference type="Gene3D" id="1.10.150.720">
    <property type="entry name" value="Haloacid dehalogenase-like hydrolase"/>
    <property type="match status" value="2"/>
</dbReference>
<keyword evidence="2" id="KW-1185">Reference proteome</keyword>
<dbReference type="SFLD" id="SFLDG01129">
    <property type="entry name" value="C1.5:_HAD__Beta-PGM__Phosphata"/>
    <property type="match status" value="1"/>
</dbReference>
<dbReference type="NCBIfam" id="TIGR02252">
    <property type="entry name" value="DREG-2"/>
    <property type="match status" value="1"/>
</dbReference>
<dbReference type="Gene3D" id="3.40.50.1000">
    <property type="entry name" value="HAD superfamily/HAD-like"/>
    <property type="match status" value="2"/>
</dbReference>
<proteinExistence type="predicted"/>
<dbReference type="InterPro" id="IPR006439">
    <property type="entry name" value="HAD-SF_hydro_IA"/>
</dbReference>
<dbReference type="NCBIfam" id="TIGR01549">
    <property type="entry name" value="HAD-SF-IA-v1"/>
    <property type="match status" value="2"/>
</dbReference>
<dbReference type="OrthoDB" id="1694274at2759"/>
<evidence type="ECO:0000313" key="1">
    <source>
        <dbReference type="EMBL" id="KAF7124699.1"/>
    </source>
</evidence>
<evidence type="ECO:0000313" key="2">
    <source>
        <dbReference type="Proteomes" id="UP000626092"/>
    </source>
</evidence>
<dbReference type="Proteomes" id="UP000626092">
    <property type="component" value="Unassembled WGS sequence"/>
</dbReference>
<dbReference type="PANTHER" id="PTHR46649">
    <property type="match status" value="1"/>
</dbReference>
<dbReference type="EMBL" id="WJXA01000012">
    <property type="protein sequence ID" value="KAF7124699.1"/>
    <property type="molecule type" value="Genomic_DNA"/>
</dbReference>
<dbReference type="Pfam" id="PF00702">
    <property type="entry name" value="Hydrolase"/>
    <property type="match status" value="2"/>
</dbReference>
<name>A0A834L9T0_RHOSS</name>
<dbReference type="AlphaFoldDB" id="A0A834L9T0"/>
<comment type="caution">
    <text evidence="1">The sequence shown here is derived from an EMBL/GenBank/DDBJ whole genome shotgun (WGS) entry which is preliminary data.</text>
</comment>
<dbReference type="SFLD" id="SFLDS00003">
    <property type="entry name" value="Haloacid_Dehalogenase"/>
    <property type="match status" value="1"/>
</dbReference>
<dbReference type="InterPro" id="IPR023214">
    <property type="entry name" value="HAD_sf"/>
</dbReference>
<dbReference type="PRINTS" id="PR00413">
    <property type="entry name" value="HADHALOGNASE"/>
</dbReference>
<reference evidence="1" key="1">
    <citation type="submission" date="2019-11" db="EMBL/GenBank/DDBJ databases">
        <authorList>
            <person name="Liu Y."/>
            <person name="Hou J."/>
            <person name="Li T.-Q."/>
            <person name="Guan C.-H."/>
            <person name="Wu X."/>
            <person name="Wu H.-Z."/>
            <person name="Ling F."/>
            <person name="Zhang R."/>
            <person name="Shi X.-G."/>
            <person name="Ren J.-P."/>
            <person name="Chen E.-F."/>
            <person name="Sun J.-M."/>
        </authorList>
    </citation>
    <scope>NUCLEOTIDE SEQUENCE</scope>
    <source>
        <strain evidence="1">Adult_tree_wgs_1</strain>
        <tissue evidence="1">Leaves</tissue>
    </source>
</reference>
<dbReference type="CDD" id="cd16415">
    <property type="entry name" value="HAD_dREG-2_like"/>
    <property type="match status" value="2"/>
</dbReference>
<protein>
    <recommendedName>
        <fullName evidence="3">Haloacid dehalogenase-like hydrolase domain-containing protein 3</fullName>
    </recommendedName>
</protein>
<gene>
    <name evidence="1" type="ORF">RHSIM_Rhsim12G0062200</name>
</gene>
<dbReference type="SUPFAM" id="SSF56784">
    <property type="entry name" value="HAD-like"/>
    <property type="match status" value="2"/>
</dbReference>
<accession>A0A834L9T0</accession>
<dbReference type="InterPro" id="IPR011949">
    <property type="entry name" value="HAD-SF_hydro_IA_REG-2-like"/>
</dbReference>
<dbReference type="InterPro" id="IPR044924">
    <property type="entry name" value="HAD-SF_hydro_IA_REG-2-like_cap"/>
</dbReference>
<organism evidence="1 2">
    <name type="scientific">Rhododendron simsii</name>
    <name type="common">Sims's rhododendron</name>
    <dbReference type="NCBI Taxonomy" id="118357"/>
    <lineage>
        <taxon>Eukaryota</taxon>
        <taxon>Viridiplantae</taxon>
        <taxon>Streptophyta</taxon>
        <taxon>Embryophyta</taxon>
        <taxon>Tracheophyta</taxon>
        <taxon>Spermatophyta</taxon>
        <taxon>Magnoliopsida</taxon>
        <taxon>eudicotyledons</taxon>
        <taxon>Gunneridae</taxon>
        <taxon>Pentapetalae</taxon>
        <taxon>asterids</taxon>
        <taxon>Ericales</taxon>
        <taxon>Ericaceae</taxon>
        <taxon>Ericoideae</taxon>
        <taxon>Rhodoreae</taxon>
        <taxon>Rhododendron</taxon>
    </lineage>
</organism>